<dbReference type="GO" id="GO:0005737">
    <property type="term" value="C:cytoplasm"/>
    <property type="evidence" value="ECO:0007669"/>
    <property type="project" value="TreeGrafter"/>
</dbReference>
<dbReference type="Pfam" id="PF00194">
    <property type="entry name" value="Carb_anhydrase"/>
    <property type="match status" value="1"/>
</dbReference>
<feature type="compositionally biased region" description="Low complexity" evidence="5">
    <location>
        <begin position="32"/>
        <end position="44"/>
    </location>
</feature>
<dbReference type="InterPro" id="IPR001148">
    <property type="entry name" value="CA_dom"/>
</dbReference>
<dbReference type="SMR" id="A0A7M7G8P6"/>
<protein>
    <recommendedName>
        <fullName evidence="4">Carbonic anhydrase</fullName>
        <ecNumber evidence="4">4.2.1.1</ecNumber>
    </recommendedName>
</protein>
<comment type="cofactor">
    <cofactor evidence="4">
        <name>Zn(2+)</name>
        <dbReference type="ChEBI" id="CHEBI:29105"/>
    </cofactor>
</comment>
<dbReference type="EnsemblMetazoa" id="XM_001607332">
    <property type="protein sequence ID" value="XP_001607382"/>
    <property type="gene ID" value="LOC100123691"/>
</dbReference>
<comment type="catalytic activity">
    <reaction evidence="4">
        <text>hydrogencarbonate + H(+) = CO2 + H2O</text>
        <dbReference type="Rhea" id="RHEA:10748"/>
        <dbReference type="ChEBI" id="CHEBI:15377"/>
        <dbReference type="ChEBI" id="CHEBI:15378"/>
        <dbReference type="ChEBI" id="CHEBI:16526"/>
        <dbReference type="ChEBI" id="CHEBI:17544"/>
        <dbReference type="EC" id="4.2.1.1"/>
    </reaction>
</comment>
<evidence type="ECO:0000256" key="5">
    <source>
        <dbReference type="SAM" id="MobiDB-lite"/>
    </source>
</evidence>
<keyword evidence="2 4" id="KW-0479">Metal-binding</keyword>
<proteinExistence type="inferred from homology"/>
<evidence type="ECO:0000256" key="1">
    <source>
        <dbReference type="ARBA" id="ARBA00010718"/>
    </source>
</evidence>
<sequence>MRFQLLLLSALVALVTGYAKAGRFEEQDYGEGSNNHGSNASNGGARRGHFGYTRPDDWLADFPICSGPRQSPINIELQDVKMMESKRPPLGRYGYDTRPKKMTITNNGHSVQLSGVWPARDTPTVYGGPLTGLYELAQVHFHWGADNDAGSEHTVANHSFPLEMHMVHWKKAYQNISEAIKHDDGIAVLGYLLSLDKNANMGIERMRTDFSKILKPRQSTDIDPFPLSLFDLDLLKEGYVTYLGSLTTPPCSESVIWLISVRIKDVTIDELESFRKLQLDNHDDHNYRPTQPLNDRPIYYLYDTPLRG</sequence>
<feature type="chain" id="PRO_5029951778" description="Carbonic anhydrase" evidence="4">
    <location>
        <begin position="22"/>
        <end position="308"/>
    </location>
</feature>
<keyword evidence="3 4" id="KW-0862">Zinc</keyword>
<dbReference type="EC" id="4.2.1.1" evidence="4"/>
<dbReference type="PANTHER" id="PTHR18952:SF124">
    <property type="entry name" value="CARBONIC ANHYDRASE 7"/>
    <property type="match status" value="1"/>
</dbReference>
<keyword evidence="4" id="KW-0732">Signal</keyword>
<reference evidence="7" key="1">
    <citation type="submission" date="2021-01" db="UniProtKB">
        <authorList>
            <consortium name="EnsemblMetazoa"/>
        </authorList>
    </citation>
    <scope>IDENTIFICATION</scope>
</reference>
<organism evidence="7 8">
    <name type="scientific">Nasonia vitripennis</name>
    <name type="common">Parasitic wasp</name>
    <dbReference type="NCBI Taxonomy" id="7425"/>
    <lineage>
        <taxon>Eukaryota</taxon>
        <taxon>Metazoa</taxon>
        <taxon>Ecdysozoa</taxon>
        <taxon>Arthropoda</taxon>
        <taxon>Hexapoda</taxon>
        <taxon>Insecta</taxon>
        <taxon>Pterygota</taxon>
        <taxon>Neoptera</taxon>
        <taxon>Endopterygota</taxon>
        <taxon>Hymenoptera</taxon>
        <taxon>Apocrita</taxon>
        <taxon>Proctotrupomorpha</taxon>
        <taxon>Chalcidoidea</taxon>
        <taxon>Pteromalidae</taxon>
        <taxon>Pteromalinae</taxon>
        <taxon>Nasonia</taxon>
    </lineage>
</organism>
<dbReference type="InterPro" id="IPR018338">
    <property type="entry name" value="Carbonic_anhydrase_a-class_CS"/>
</dbReference>
<keyword evidence="4" id="KW-0456">Lyase</keyword>
<name>A0A7M7G8P6_NASVI</name>
<comment type="function">
    <text evidence="4">Reversible hydration of carbon dioxide.</text>
</comment>
<feature type="signal peptide" evidence="4">
    <location>
        <begin position="1"/>
        <end position="21"/>
    </location>
</feature>
<evidence type="ECO:0000256" key="3">
    <source>
        <dbReference type="ARBA" id="ARBA00022833"/>
    </source>
</evidence>
<dbReference type="PROSITE" id="PS51144">
    <property type="entry name" value="ALPHA_CA_2"/>
    <property type="match status" value="1"/>
</dbReference>
<dbReference type="Proteomes" id="UP000002358">
    <property type="component" value="Chromosome 1"/>
</dbReference>
<dbReference type="SMART" id="SM01057">
    <property type="entry name" value="Carb_anhydrase"/>
    <property type="match status" value="1"/>
</dbReference>
<evidence type="ECO:0000259" key="6">
    <source>
        <dbReference type="PROSITE" id="PS51144"/>
    </source>
</evidence>
<dbReference type="PANTHER" id="PTHR18952">
    <property type="entry name" value="CARBONIC ANHYDRASE"/>
    <property type="match status" value="1"/>
</dbReference>
<dbReference type="OMA" id="HTINNER"/>
<evidence type="ECO:0000256" key="2">
    <source>
        <dbReference type="ARBA" id="ARBA00022723"/>
    </source>
</evidence>
<dbReference type="GO" id="GO:0008270">
    <property type="term" value="F:zinc ion binding"/>
    <property type="evidence" value="ECO:0007669"/>
    <property type="project" value="UniProtKB-UniRule"/>
</dbReference>
<dbReference type="InterPro" id="IPR036398">
    <property type="entry name" value="CA_dom_sf"/>
</dbReference>
<comment type="similarity">
    <text evidence="1 4">Belongs to the alpha-carbonic anhydrase family.</text>
</comment>
<dbReference type="OrthoDB" id="429145at2759"/>
<dbReference type="SUPFAM" id="SSF51069">
    <property type="entry name" value="Carbonic anhydrase"/>
    <property type="match status" value="1"/>
</dbReference>
<dbReference type="KEGG" id="nvi:100123691"/>
<dbReference type="Gene3D" id="3.10.200.10">
    <property type="entry name" value="Alpha carbonic anhydrase"/>
    <property type="match status" value="1"/>
</dbReference>
<keyword evidence="8" id="KW-1185">Reference proteome</keyword>
<dbReference type="InParanoid" id="A0A7M7G8P6"/>
<dbReference type="InterPro" id="IPR023561">
    <property type="entry name" value="Carbonic_anhydrase_a-class"/>
</dbReference>
<dbReference type="AlphaFoldDB" id="A0A7M7G8P6"/>
<feature type="domain" description="Alpha-carbonic anhydrase" evidence="6">
    <location>
        <begin position="48"/>
        <end position="302"/>
    </location>
</feature>
<dbReference type="GO" id="GO:0004089">
    <property type="term" value="F:carbonate dehydratase activity"/>
    <property type="evidence" value="ECO:0007669"/>
    <property type="project" value="UniProtKB-UniRule"/>
</dbReference>
<evidence type="ECO:0000313" key="7">
    <source>
        <dbReference type="EnsemblMetazoa" id="XP_001607382"/>
    </source>
</evidence>
<dbReference type="CDD" id="cd00326">
    <property type="entry name" value="alpha_CA"/>
    <property type="match status" value="1"/>
</dbReference>
<feature type="region of interest" description="Disordered" evidence="5">
    <location>
        <begin position="27"/>
        <end position="47"/>
    </location>
</feature>
<gene>
    <name evidence="7" type="primary">100123691</name>
</gene>
<accession>A0A7M7G8P6</accession>
<dbReference type="PROSITE" id="PS00162">
    <property type="entry name" value="ALPHA_CA_1"/>
    <property type="match status" value="1"/>
</dbReference>
<evidence type="ECO:0000313" key="8">
    <source>
        <dbReference type="Proteomes" id="UP000002358"/>
    </source>
</evidence>
<evidence type="ECO:0000256" key="4">
    <source>
        <dbReference type="RuleBase" id="RU367011"/>
    </source>
</evidence>